<keyword evidence="4 6" id="KW-1133">Transmembrane helix</keyword>
<dbReference type="PANTHER" id="PTHR30252">
    <property type="entry name" value="INNER MEMBRANE PEPTIDE TRANSPORTER"/>
    <property type="match status" value="1"/>
</dbReference>
<feature type="transmembrane region" description="Helical" evidence="6">
    <location>
        <begin position="332"/>
        <end position="358"/>
    </location>
</feature>
<dbReference type="PANTHER" id="PTHR30252:SF0">
    <property type="entry name" value="PEPTIDE TRANSPORTER CSTA"/>
    <property type="match status" value="1"/>
</dbReference>
<feature type="transmembrane region" description="Helical" evidence="6">
    <location>
        <begin position="527"/>
        <end position="551"/>
    </location>
</feature>
<feature type="transmembrane region" description="Helical" evidence="6">
    <location>
        <begin position="294"/>
        <end position="320"/>
    </location>
</feature>
<evidence type="ECO:0000259" key="7">
    <source>
        <dbReference type="Pfam" id="PF02554"/>
    </source>
</evidence>
<dbReference type="GO" id="GO:0009267">
    <property type="term" value="P:cellular response to starvation"/>
    <property type="evidence" value="ECO:0007669"/>
    <property type="project" value="InterPro"/>
</dbReference>
<keyword evidence="2" id="KW-1003">Cell membrane</keyword>
<evidence type="ECO:0000256" key="4">
    <source>
        <dbReference type="ARBA" id="ARBA00022989"/>
    </source>
</evidence>
<feature type="domain" description="CstA N-terminal" evidence="7">
    <location>
        <begin position="2"/>
        <end position="353"/>
    </location>
</feature>
<comment type="subcellular location">
    <subcellularLocation>
        <location evidence="1">Cell membrane</location>
        <topology evidence="1">Multi-pass membrane protein</topology>
    </subcellularLocation>
</comment>
<name>A0A0F9N1K6_9ZZZZ</name>
<dbReference type="GO" id="GO:0005886">
    <property type="term" value="C:plasma membrane"/>
    <property type="evidence" value="ECO:0007669"/>
    <property type="project" value="UniProtKB-SubCell"/>
</dbReference>
<feature type="transmembrane region" description="Helical" evidence="6">
    <location>
        <begin position="224"/>
        <end position="245"/>
    </location>
</feature>
<feature type="transmembrane region" description="Helical" evidence="6">
    <location>
        <begin position="498"/>
        <end position="515"/>
    </location>
</feature>
<evidence type="ECO:0000256" key="2">
    <source>
        <dbReference type="ARBA" id="ARBA00022475"/>
    </source>
</evidence>
<dbReference type="InterPro" id="IPR003706">
    <property type="entry name" value="CstA_N"/>
</dbReference>
<evidence type="ECO:0000313" key="8">
    <source>
        <dbReference type="EMBL" id="KKN11839.1"/>
    </source>
</evidence>
<feature type="transmembrane region" description="Helical" evidence="6">
    <location>
        <begin position="439"/>
        <end position="459"/>
    </location>
</feature>
<feature type="transmembrane region" description="Helical" evidence="6">
    <location>
        <begin position="162"/>
        <end position="181"/>
    </location>
</feature>
<feature type="transmembrane region" description="Helical" evidence="6">
    <location>
        <begin position="131"/>
        <end position="150"/>
    </location>
</feature>
<feature type="transmembrane region" description="Helical" evidence="6">
    <location>
        <begin position="80"/>
        <end position="100"/>
    </location>
</feature>
<protein>
    <recommendedName>
        <fullName evidence="7">CstA N-terminal domain-containing protein</fullName>
    </recommendedName>
</protein>
<proteinExistence type="predicted"/>
<evidence type="ECO:0000256" key="3">
    <source>
        <dbReference type="ARBA" id="ARBA00022692"/>
    </source>
</evidence>
<dbReference type="EMBL" id="LAZR01004095">
    <property type="protein sequence ID" value="KKN11839.1"/>
    <property type="molecule type" value="Genomic_DNA"/>
</dbReference>
<sequence>MNSLIVAFILILWLILGYKIYGSFIEKKVVQPDNSRLTPARELRDGIDYAPAKKSLLFGHHFSSIAGAGPILGPLLGVLYFGWLGALLWVALGSIFLGAVHDYTSLMTSVQNKGTSLADISEKTLGLRAKIIFSIFLWLALALVIAVFAVVASRTLVSQPEIVIPTFGLVFIAIIFGWLIYKKGINIVAGTILSLLFLFLLIYVGSMVPIILPAQIIGMSSQNFWFYILIIYSLFASSLPVWFLLQPRDYISTWILFLGLGLGYLGLIVMHPSLNAPAFVSFQSKGDQPWEGGPIWPMLFVIIACGAISGFHSVVASGTTAKQLPDEASGKLIGYGGMVTEAALAGLVIFIAASALIWDTSGVESQFGFQYLMISVGDPIRAFATGYGRLLSSLPGLTLAIGSFFGMVMLNAFVLTTLDTGTRLGRFITTELLGKKVPILNNRWIASLVVLVFAAILGGTEGYKVIWPVFGASNQLVAALALIVVSSYMVGTKRPKKFTVYPAIFMLVTTLGALSYQGYHFFQSKRYLLGCLSLILIALASIIVYDARAILFTKDRWAKKHRQ</sequence>
<dbReference type="InterPro" id="IPR051605">
    <property type="entry name" value="CstA"/>
</dbReference>
<dbReference type="AlphaFoldDB" id="A0A0F9N1K6"/>
<feature type="transmembrane region" description="Helical" evidence="6">
    <location>
        <begin position="188"/>
        <end position="212"/>
    </location>
</feature>
<gene>
    <name evidence="8" type="ORF">LCGC14_1022470</name>
</gene>
<keyword evidence="3 6" id="KW-0812">Transmembrane</keyword>
<feature type="transmembrane region" description="Helical" evidence="6">
    <location>
        <begin position="397"/>
        <end position="418"/>
    </location>
</feature>
<accession>A0A0F9N1K6</accession>
<feature type="domain" description="CstA N-terminal" evidence="7">
    <location>
        <begin position="373"/>
        <end position="513"/>
    </location>
</feature>
<evidence type="ECO:0000256" key="5">
    <source>
        <dbReference type="ARBA" id="ARBA00023136"/>
    </source>
</evidence>
<feature type="transmembrane region" description="Helical" evidence="6">
    <location>
        <begin position="465"/>
        <end position="486"/>
    </location>
</feature>
<evidence type="ECO:0000256" key="1">
    <source>
        <dbReference type="ARBA" id="ARBA00004651"/>
    </source>
</evidence>
<dbReference type="Pfam" id="PF02554">
    <property type="entry name" value="CstA"/>
    <property type="match status" value="2"/>
</dbReference>
<keyword evidence="5 6" id="KW-0472">Membrane</keyword>
<feature type="transmembrane region" description="Helical" evidence="6">
    <location>
        <begin position="254"/>
        <end position="274"/>
    </location>
</feature>
<reference evidence="8" key="1">
    <citation type="journal article" date="2015" name="Nature">
        <title>Complex archaea that bridge the gap between prokaryotes and eukaryotes.</title>
        <authorList>
            <person name="Spang A."/>
            <person name="Saw J.H."/>
            <person name="Jorgensen S.L."/>
            <person name="Zaremba-Niedzwiedzka K."/>
            <person name="Martijn J."/>
            <person name="Lind A.E."/>
            <person name="van Eijk R."/>
            <person name="Schleper C."/>
            <person name="Guy L."/>
            <person name="Ettema T.J."/>
        </authorList>
    </citation>
    <scope>NUCLEOTIDE SEQUENCE</scope>
</reference>
<organism evidence="8">
    <name type="scientific">marine sediment metagenome</name>
    <dbReference type="NCBI Taxonomy" id="412755"/>
    <lineage>
        <taxon>unclassified sequences</taxon>
        <taxon>metagenomes</taxon>
        <taxon>ecological metagenomes</taxon>
    </lineage>
</organism>
<comment type="caution">
    <text evidence="8">The sequence shown here is derived from an EMBL/GenBank/DDBJ whole genome shotgun (WGS) entry which is preliminary data.</text>
</comment>
<evidence type="ECO:0000256" key="6">
    <source>
        <dbReference type="SAM" id="Phobius"/>
    </source>
</evidence>